<keyword evidence="12" id="KW-0496">Mitochondrion</keyword>
<evidence type="ECO:0000313" key="16">
    <source>
        <dbReference type="EMBL" id="KAB0794172.1"/>
    </source>
</evidence>
<keyword evidence="13 14" id="KW-0275">Fatty acid biosynthesis</keyword>
<dbReference type="EMBL" id="VVIM01000009">
    <property type="protein sequence ID" value="KAB0794172.1"/>
    <property type="molecule type" value="Genomic_DNA"/>
</dbReference>
<evidence type="ECO:0000256" key="7">
    <source>
        <dbReference type="ARBA" id="ARBA00022660"/>
    </source>
</evidence>
<evidence type="ECO:0000256" key="10">
    <source>
        <dbReference type="ARBA" id="ARBA00022982"/>
    </source>
</evidence>
<dbReference type="SUPFAM" id="SSF47336">
    <property type="entry name" value="ACP-like"/>
    <property type="match status" value="1"/>
</dbReference>
<evidence type="ECO:0000259" key="15">
    <source>
        <dbReference type="PROSITE" id="PS50075"/>
    </source>
</evidence>
<feature type="domain" description="Carrier" evidence="15">
    <location>
        <begin position="105"/>
        <end position="180"/>
    </location>
</feature>
<evidence type="ECO:0000256" key="6">
    <source>
        <dbReference type="ARBA" id="ARBA00022553"/>
    </source>
</evidence>
<dbReference type="PANTHER" id="PTHR20863">
    <property type="entry name" value="ACYL CARRIER PROTEIN"/>
    <property type="match status" value="1"/>
</dbReference>
<proteinExistence type="inferred from homology"/>
<evidence type="ECO:0000313" key="17">
    <source>
        <dbReference type="Proteomes" id="UP000327044"/>
    </source>
</evidence>
<dbReference type="InterPro" id="IPR003231">
    <property type="entry name" value="ACP"/>
</dbReference>
<dbReference type="GO" id="GO:0045271">
    <property type="term" value="C:respiratory chain complex I"/>
    <property type="evidence" value="ECO:0007669"/>
    <property type="project" value="UniProtKB-ARBA"/>
</dbReference>
<evidence type="ECO:0000256" key="9">
    <source>
        <dbReference type="ARBA" id="ARBA00022946"/>
    </source>
</evidence>
<comment type="subcellular location">
    <subcellularLocation>
        <location evidence="1">Mitochondrion</location>
    </subcellularLocation>
</comment>
<evidence type="ECO:0000256" key="12">
    <source>
        <dbReference type="ARBA" id="ARBA00023128"/>
    </source>
</evidence>
<dbReference type="Pfam" id="PF00550">
    <property type="entry name" value="PP-binding"/>
    <property type="match status" value="1"/>
</dbReference>
<evidence type="ECO:0000256" key="8">
    <source>
        <dbReference type="ARBA" id="ARBA00022832"/>
    </source>
</evidence>
<evidence type="ECO:0000256" key="5">
    <source>
        <dbReference type="ARBA" id="ARBA00022516"/>
    </source>
</evidence>
<keyword evidence="11" id="KW-0443">Lipid metabolism</keyword>
<keyword evidence="4 14" id="KW-0596">Phosphopantetheine</keyword>
<comment type="similarity">
    <text evidence="2">Belongs to the acyl carrier protein (ACP) family.</text>
</comment>
<dbReference type="GO" id="GO:0031966">
    <property type="term" value="C:mitochondrial membrane"/>
    <property type="evidence" value="ECO:0007669"/>
    <property type="project" value="UniProtKB-ARBA"/>
</dbReference>
<reference evidence="16 17" key="1">
    <citation type="journal article" date="2018" name="Elife">
        <title>Firefly genomes illuminate parallel origins of bioluminescence in beetles.</title>
        <authorList>
            <person name="Fallon T.R."/>
            <person name="Lower S.E."/>
            <person name="Chang C.H."/>
            <person name="Bessho-Uehara M."/>
            <person name="Martin G.J."/>
            <person name="Bewick A.J."/>
            <person name="Behringer M."/>
            <person name="Debat H.J."/>
            <person name="Wong I."/>
            <person name="Day J.C."/>
            <person name="Suvorov A."/>
            <person name="Silva C.J."/>
            <person name="Stanger-Hall K.F."/>
            <person name="Hall D.W."/>
            <person name="Schmitz R.J."/>
            <person name="Nelson D.R."/>
            <person name="Lewis S.M."/>
            <person name="Shigenobu S."/>
            <person name="Bybee S.M."/>
            <person name="Larracuente A.M."/>
            <person name="Oba Y."/>
            <person name="Weng J.K."/>
        </authorList>
    </citation>
    <scope>NUCLEOTIDE SEQUENCE [LARGE SCALE GENOMIC DNA]</scope>
    <source>
        <strain evidence="16">1611_PpyrPB1</strain>
        <tissue evidence="16">Whole body</tissue>
    </source>
</reference>
<dbReference type="PANTHER" id="PTHR20863:SF28">
    <property type="entry name" value="ACYL CARRIER PROTEIN, MITOCHONDRIAL"/>
    <property type="match status" value="1"/>
</dbReference>
<dbReference type="InterPro" id="IPR009081">
    <property type="entry name" value="PP-bd_ACP"/>
</dbReference>
<gene>
    <name evidence="16" type="ORF">PPYR_13792</name>
</gene>
<dbReference type="PROSITE" id="PS50075">
    <property type="entry name" value="CARRIER"/>
    <property type="match status" value="1"/>
</dbReference>
<keyword evidence="5 14" id="KW-0444">Lipid biosynthesis</keyword>
<keyword evidence="3" id="KW-0813">Transport</keyword>
<keyword evidence="17" id="KW-1185">Reference proteome</keyword>
<keyword evidence="8" id="KW-0276">Fatty acid metabolism</keyword>
<dbReference type="NCBIfam" id="NF002148">
    <property type="entry name" value="PRK00982.1-2"/>
    <property type="match status" value="1"/>
</dbReference>
<dbReference type="Gene3D" id="1.10.1200.10">
    <property type="entry name" value="ACP-like"/>
    <property type="match status" value="1"/>
</dbReference>
<evidence type="ECO:0000256" key="1">
    <source>
        <dbReference type="ARBA" id="ARBA00004173"/>
    </source>
</evidence>
<accession>A0A5N4AA24</accession>
<keyword evidence="6" id="KW-0597">Phosphoprotein</keyword>
<dbReference type="InParanoid" id="A0A5N4AA24"/>
<dbReference type="FunCoup" id="A0A5N4AA24">
    <property type="interactions" value="1592"/>
</dbReference>
<evidence type="ECO:0000256" key="13">
    <source>
        <dbReference type="ARBA" id="ARBA00023160"/>
    </source>
</evidence>
<comment type="caution">
    <text evidence="16">The sequence shown here is derived from an EMBL/GenBank/DDBJ whole genome shotgun (WGS) entry which is preliminary data.</text>
</comment>
<dbReference type="AlphaFoldDB" id="A0A5N4AA24"/>
<comment type="function">
    <text evidence="14">Carrier of the growing fatty acid chain in fatty acid biosynthesis.</text>
</comment>
<dbReference type="Proteomes" id="UP000327044">
    <property type="component" value="Unassembled WGS sequence"/>
</dbReference>
<organism evidence="16 17">
    <name type="scientific">Photinus pyralis</name>
    <name type="common">Common eastern firefly</name>
    <name type="synonym">Lampyris pyralis</name>
    <dbReference type="NCBI Taxonomy" id="7054"/>
    <lineage>
        <taxon>Eukaryota</taxon>
        <taxon>Metazoa</taxon>
        <taxon>Ecdysozoa</taxon>
        <taxon>Arthropoda</taxon>
        <taxon>Hexapoda</taxon>
        <taxon>Insecta</taxon>
        <taxon>Pterygota</taxon>
        <taxon>Neoptera</taxon>
        <taxon>Endopterygota</taxon>
        <taxon>Coleoptera</taxon>
        <taxon>Polyphaga</taxon>
        <taxon>Elateriformia</taxon>
        <taxon>Elateroidea</taxon>
        <taxon>Lampyridae</taxon>
        <taxon>Lampyrinae</taxon>
        <taxon>Photinus</taxon>
    </lineage>
</organism>
<sequence>MSTIARNFRSIAVRSLRIRSYSRPAIVGLQRLQSQNVDRPQTDLISKQYQARFYSPQIIKSKPSVKEIEERVIKVCCAYDKVTADKRLSVPLVRSYSAKPPLTLDFISERVLLVLRLYDKVDPCKLSLESHFMNDLGLDSLDHVEVIMAIEDEFGFEIPDMDAEKLHRPKDIVRYVADREDVYE</sequence>
<keyword evidence="9" id="KW-0809">Transit peptide</keyword>
<evidence type="ECO:0000256" key="3">
    <source>
        <dbReference type="ARBA" id="ARBA00022448"/>
    </source>
</evidence>
<dbReference type="GO" id="GO:0000035">
    <property type="term" value="F:acyl binding"/>
    <property type="evidence" value="ECO:0007669"/>
    <property type="project" value="TreeGrafter"/>
</dbReference>
<dbReference type="GO" id="GO:0000036">
    <property type="term" value="F:acyl carrier activity"/>
    <property type="evidence" value="ECO:0007669"/>
    <property type="project" value="TreeGrafter"/>
</dbReference>
<keyword evidence="7" id="KW-0679">Respiratory chain</keyword>
<evidence type="ECO:0000256" key="2">
    <source>
        <dbReference type="ARBA" id="ARBA00010930"/>
    </source>
</evidence>
<evidence type="ECO:0000256" key="14">
    <source>
        <dbReference type="RuleBase" id="RU000722"/>
    </source>
</evidence>
<dbReference type="FunFam" id="1.10.1200.10:FF:000008">
    <property type="entry name" value="Acyl carrier protein"/>
    <property type="match status" value="1"/>
</dbReference>
<keyword evidence="10" id="KW-0249">Electron transport</keyword>
<dbReference type="InterPro" id="IPR036736">
    <property type="entry name" value="ACP-like_sf"/>
</dbReference>
<dbReference type="HAMAP" id="MF_01217">
    <property type="entry name" value="Acyl_carrier"/>
    <property type="match status" value="1"/>
</dbReference>
<evidence type="ECO:0000256" key="4">
    <source>
        <dbReference type="ARBA" id="ARBA00022450"/>
    </source>
</evidence>
<evidence type="ECO:0000256" key="11">
    <source>
        <dbReference type="ARBA" id="ARBA00023098"/>
    </source>
</evidence>
<name>A0A5N4AA24_PHOPY</name>
<protein>
    <recommendedName>
        <fullName evidence="14">Acyl carrier protein</fullName>
    </recommendedName>
</protein>